<dbReference type="Proteomes" id="UP001365128">
    <property type="component" value="Unassembled WGS sequence"/>
</dbReference>
<keyword evidence="4" id="KW-1185">Reference proteome</keyword>
<dbReference type="EMBL" id="JBBPDW010000032">
    <property type="protein sequence ID" value="KAK7537888.1"/>
    <property type="molecule type" value="Genomic_DNA"/>
</dbReference>
<reference evidence="3 4" key="1">
    <citation type="submission" date="2024-04" db="EMBL/GenBank/DDBJ databases">
        <title>Phyllosticta paracitricarpa is synonymous to the EU quarantine fungus P. citricarpa based on phylogenomic analyses.</title>
        <authorList>
            <consortium name="Lawrence Berkeley National Laboratory"/>
            <person name="Van Ingen-Buijs V.A."/>
            <person name="Van Westerhoven A.C."/>
            <person name="Haridas S."/>
            <person name="Skiadas P."/>
            <person name="Martin F."/>
            <person name="Groenewald J.Z."/>
            <person name="Crous P.W."/>
            <person name="Seidl M.F."/>
        </authorList>
    </citation>
    <scope>NUCLEOTIDE SEQUENCE [LARGE SCALE GENOMIC DNA]</scope>
    <source>
        <strain evidence="3 4">CBS 122670</strain>
    </source>
</reference>
<feature type="region of interest" description="Disordered" evidence="1">
    <location>
        <begin position="116"/>
        <end position="135"/>
    </location>
</feature>
<feature type="signal peptide" evidence="2">
    <location>
        <begin position="1"/>
        <end position="19"/>
    </location>
</feature>
<name>A0ABR1LT62_9PEZI</name>
<organism evidence="3 4">
    <name type="scientific">Phyllosticta citricarpa</name>
    <dbReference type="NCBI Taxonomy" id="55181"/>
    <lineage>
        <taxon>Eukaryota</taxon>
        <taxon>Fungi</taxon>
        <taxon>Dikarya</taxon>
        <taxon>Ascomycota</taxon>
        <taxon>Pezizomycotina</taxon>
        <taxon>Dothideomycetes</taxon>
        <taxon>Dothideomycetes incertae sedis</taxon>
        <taxon>Botryosphaeriales</taxon>
        <taxon>Phyllostictaceae</taxon>
        <taxon>Phyllosticta</taxon>
    </lineage>
</organism>
<sequence length="213" mass="23931">MILTLATYVLLPYLRCARAPQGFGMLSAPVVAEVLMSTRARTPRCPFCGGQIRWFPVCLQVHTDGLLEARCASSLSHLFRFADERASKLVSEQQQQQRLGNSHVGIMYLDLHRSSSSLSSSSSTHTHTHTRAYAHTSRRCGAAVVSTIEAQHEVNGEKSGSLLSPIHKSICSPCWHQISPTLITHLEIQQPRRRRRRILQVPRRVESRPLMNE</sequence>
<accession>A0ABR1LT62</accession>
<protein>
    <recommendedName>
        <fullName evidence="5">Secreted protein</fullName>
    </recommendedName>
</protein>
<evidence type="ECO:0000313" key="3">
    <source>
        <dbReference type="EMBL" id="KAK7537888.1"/>
    </source>
</evidence>
<evidence type="ECO:0000313" key="4">
    <source>
        <dbReference type="Proteomes" id="UP001365128"/>
    </source>
</evidence>
<gene>
    <name evidence="3" type="ORF">IWX46DRAFT_244260</name>
</gene>
<feature type="chain" id="PRO_5045082892" description="Secreted protein" evidence="2">
    <location>
        <begin position="20"/>
        <end position="213"/>
    </location>
</feature>
<feature type="compositionally biased region" description="Basic residues" evidence="1">
    <location>
        <begin position="126"/>
        <end position="135"/>
    </location>
</feature>
<feature type="compositionally biased region" description="Low complexity" evidence="1">
    <location>
        <begin position="116"/>
        <end position="125"/>
    </location>
</feature>
<keyword evidence="2" id="KW-0732">Signal</keyword>
<evidence type="ECO:0000256" key="1">
    <source>
        <dbReference type="SAM" id="MobiDB-lite"/>
    </source>
</evidence>
<evidence type="ECO:0000256" key="2">
    <source>
        <dbReference type="SAM" id="SignalP"/>
    </source>
</evidence>
<proteinExistence type="predicted"/>
<comment type="caution">
    <text evidence="3">The sequence shown here is derived from an EMBL/GenBank/DDBJ whole genome shotgun (WGS) entry which is preliminary data.</text>
</comment>
<evidence type="ECO:0008006" key="5">
    <source>
        <dbReference type="Google" id="ProtNLM"/>
    </source>
</evidence>